<reference evidence="2" key="1">
    <citation type="submission" date="2019-08" db="EMBL/GenBank/DDBJ databases">
        <authorList>
            <person name="Kucharzyk K."/>
            <person name="Murdoch R.W."/>
            <person name="Higgins S."/>
            <person name="Loffler F."/>
        </authorList>
    </citation>
    <scope>NUCLEOTIDE SEQUENCE</scope>
</reference>
<dbReference type="EMBL" id="VSSQ01042472">
    <property type="protein sequence ID" value="MPM96061.1"/>
    <property type="molecule type" value="Genomic_DNA"/>
</dbReference>
<feature type="transmembrane region" description="Helical" evidence="1">
    <location>
        <begin position="34"/>
        <end position="56"/>
    </location>
</feature>
<evidence type="ECO:0000313" key="2">
    <source>
        <dbReference type="EMBL" id="MPM96061.1"/>
    </source>
</evidence>
<keyword evidence="1" id="KW-1133">Transmembrane helix</keyword>
<accession>A0A645E3C4</accession>
<comment type="caution">
    <text evidence="2">The sequence shown here is derived from an EMBL/GenBank/DDBJ whole genome shotgun (WGS) entry which is preliminary data.</text>
</comment>
<keyword evidence="1" id="KW-0812">Transmembrane</keyword>
<keyword evidence="1" id="KW-0472">Membrane</keyword>
<gene>
    <name evidence="2" type="ORF">SDC9_143217</name>
</gene>
<proteinExistence type="predicted"/>
<protein>
    <submittedName>
        <fullName evidence="2">Uncharacterized protein</fullName>
    </submittedName>
</protein>
<organism evidence="2">
    <name type="scientific">bioreactor metagenome</name>
    <dbReference type="NCBI Taxonomy" id="1076179"/>
    <lineage>
        <taxon>unclassified sequences</taxon>
        <taxon>metagenomes</taxon>
        <taxon>ecological metagenomes</taxon>
    </lineage>
</organism>
<sequence length="62" mass="6957">MTRNAVSIIIVFFVLWYCGAILDFLPFLGDDFAVRAIGFTGLLICVVIVVCTCWIISEIKKK</sequence>
<evidence type="ECO:0000256" key="1">
    <source>
        <dbReference type="SAM" id="Phobius"/>
    </source>
</evidence>
<feature type="transmembrane region" description="Helical" evidence="1">
    <location>
        <begin position="7"/>
        <end position="28"/>
    </location>
</feature>
<dbReference type="AlphaFoldDB" id="A0A645E3C4"/>
<name>A0A645E3C4_9ZZZZ</name>